<dbReference type="Proteomes" id="UP001228044">
    <property type="component" value="Unassembled WGS sequence"/>
</dbReference>
<protein>
    <submittedName>
        <fullName evidence="1">Uncharacterized protein</fullName>
    </submittedName>
</protein>
<organism evidence="1 2">
    <name type="scientific">Roseateles violae</name>
    <dbReference type="NCBI Taxonomy" id="3058042"/>
    <lineage>
        <taxon>Bacteria</taxon>
        <taxon>Pseudomonadati</taxon>
        <taxon>Pseudomonadota</taxon>
        <taxon>Betaproteobacteria</taxon>
        <taxon>Burkholderiales</taxon>
        <taxon>Sphaerotilaceae</taxon>
        <taxon>Roseateles</taxon>
    </lineage>
</organism>
<sequence length="54" mass="6259">MVADMRRFERLLKSRRYPGLRLRAEVIAGEDHLSVNPVALTRALKWAFPARPAR</sequence>
<proteinExistence type="predicted"/>
<dbReference type="EMBL" id="JAUHHC010000001">
    <property type="protein sequence ID" value="MDN3918758.1"/>
    <property type="molecule type" value="Genomic_DNA"/>
</dbReference>
<gene>
    <name evidence="1" type="ORF">QWJ38_00580</name>
</gene>
<dbReference type="InterPro" id="IPR029058">
    <property type="entry name" value="AB_hydrolase_fold"/>
</dbReference>
<dbReference type="Gene3D" id="3.40.50.1820">
    <property type="entry name" value="alpha/beta hydrolase"/>
    <property type="match status" value="1"/>
</dbReference>
<evidence type="ECO:0000313" key="1">
    <source>
        <dbReference type="EMBL" id="MDN3918758.1"/>
    </source>
</evidence>
<name>A0ABT8DLI3_9BURK</name>
<reference evidence="1 2" key="1">
    <citation type="submission" date="2023-06" db="EMBL/GenBank/DDBJ databases">
        <title>Pelomonas sp. PFR6 16S ribosomal RNA gene Genome sequencing and assembly.</title>
        <authorList>
            <person name="Woo H."/>
        </authorList>
    </citation>
    <scope>NUCLEOTIDE SEQUENCE [LARGE SCALE GENOMIC DNA]</scope>
    <source>
        <strain evidence="1 2">PFR6</strain>
    </source>
</reference>
<accession>A0ABT8DLI3</accession>
<comment type="caution">
    <text evidence="1">The sequence shown here is derived from an EMBL/GenBank/DDBJ whole genome shotgun (WGS) entry which is preliminary data.</text>
</comment>
<evidence type="ECO:0000313" key="2">
    <source>
        <dbReference type="Proteomes" id="UP001228044"/>
    </source>
</evidence>
<dbReference type="RefSeq" id="WP_290357087.1">
    <property type="nucleotide sequence ID" value="NZ_JAUHHC010000001.1"/>
</dbReference>
<keyword evidence="2" id="KW-1185">Reference proteome</keyword>